<proteinExistence type="predicted"/>
<evidence type="ECO:0000313" key="4">
    <source>
        <dbReference type="Proteomes" id="UP000323866"/>
    </source>
</evidence>
<organism evidence="2 4">
    <name type="scientific">Rufibacter glacialis</name>
    <dbReference type="NCBI Taxonomy" id="1259555"/>
    <lineage>
        <taxon>Bacteria</taxon>
        <taxon>Pseudomonadati</taxon>
        <taxon>Bacteroidota</taxon>
        <taxon>Cytophagia</taxon>
        <taxon>Cytophagales</taxon>
        <taxon>Hymenobacteraceae</taxon>
        <taxon>Rufibacter</taxon>
    </lineage>
</organism>
<sequence>MAHRAFGRLIWRTFTPLFWCLLVLYLAHRVLVWNQIPRPAWVRFYLDDLLCLPIILTVALFLMRFFFGARVRLSKYQIGFAVLYVALVFEVILPLFMPRYTGDFFDVLLYAGGGWFFYFFLNK</sequence>
<comment type="caution">
    <text evidence="2">The sequence shown here is derived from an EMBL/GenBank/DDBJ whole genome shotgun (WGS) entry which is preliminary data.</text>
</comment>
<dbReference type="RefSeq" id="WP_149097767.1">
    <property type="nucleotide sequence ID" value="NZ_BMMG01000002.1"/>
</dbReference>
<feature type="transmembrane region" description="Helical" evidence="1">
    <location>
        <begin position="104"/>
        <end position="121"/>
    </location>
</feature>
<protein>
    <recommendedName>
        <fullName evidence="6">Magnesium citrate secondary transporter</fullName>
    </recommendedName>
</protein>
<evidence type="ECO:0000313" key="5">
    <source>
        <dbReference type="Proteomes" id="UP001570846"/>
    </source>
</evidence>
<keyword evidence="1" id="KW-0812">Transmembrane</keyword>
<dbReference type="EMBL" id="VKKZ01000019">
    <property type="protein sequence ID" value="KAA6435575.1"/>
    <property type="molecule type" value="Genomic_DNA"/>
</dbReference>
<keyword evidence="1" id="KW-1133">Transmembrane helix</keyword>
<dbReference type="Proteomes" id="UP000323866">
    <property type="component" value="Unassembled WGS sequence"/>
</dbReference>
<evidence type="ECO:0000256" key="1">
    <source>
        <dbReference type="SAM" id="Phobius"/>
    </source>
</evidence>
<name>A0A5M8QHR3_9BACT</name>
<reference evidence="2 4" key="2">
    <citation type="submission" date="2019-09" db="EMBL/GenBank/DDBJ databases">
        <title>A bacterium isolated from glacier soil.</title>
        <authorList>
            <person name="Liu Q."/>
        </authorList>
    </citation>
    <scope>NUCLEOTIDE SEQUENCE [LARGE SCALE GENOMIC DNA]</scope>
    <source>
        <strain evidence="2 4">MDT1-10-3</strain>
    </source>
</reference>
<feature type="transmembrane region" description="Helical" evidence="1">
    <location>
        <begin position="78"/>
        <end position="98"/>
    </location>
</feature>
<feature type="transmembrane region" description="Helical" evidence="1">
    <location>
        <begin position="45"/>
        <end position="66"/>
    </location>
</feature>
<dbReference type="EMBL" id="JBGOGF010000001">
    <property type="protein sequence ID" value="MFA1769955.1"/>
    <property type="molecule type" value="Genomic_DNA"/>
</dbReference>
<gene>
    <name evidence="3" type="ORF">ACD591_01535</name>
    <name evidence="2" type="ORF">FOE74_06435</name>
</gene>
<keyword evidence="1" id="KW-0472">Membrane</keyword>
<evidence type="ECO:0008006" key="6">
    <source>
        <dbReference type="Google" id="ProtNLM"/>
    </source>
</evidence>
<dbReference type="Proteomes" id="UP001570846">
    <property type="component" value="Unassembled WGS sequence"/>
</dbReference>
<evidence type="ECO:0000313" key="3">
    <source>
        <dbReference type="EMBL" id="MFA1769955.1"/>
    </source>
</evidence>
<dbReference type="AlphaFoldDB" id="A0A5M8QHR3"/>
<reference evidence="2 4" key="1">
    <citation type="submission" date="2019-07" db="EMBL/GenBank/DDBJ databases">
        <authorList>
            <person name="Qu J.-H."/>
        </authorList>
    </citation>
    <scope>NUCLEOTIDE SEQUENCE [LARGE SCALE GENOMIC DNA]</scope>
    <source>
        <strain evidence="2 4">MDT1-10-3</strain>
    </source>
</reference>
<reference evidence="3 5" key="3">
    <citation type="submission" date="2024-08" db="EMBL/GenBank/DDBJ databases">
        <authorList>
            <person name="Wei W."/>
        </authorList>
    </citation>
    <scope>NUCLEOTIDE SEQUENCE [LARGE SCALE GENOMIC DNA]</scope>
    <source>
        <strain evidence="3 5">XU2</strain>
    </source>
</reference>
<accession>A0A5M8QHR3</accession>
<dbReference type="OrthoDB" id="1447802at2"/>
<keyword evidence="5" id="KW-1185">Reference proteome</keyword>
<evidence type="ECO:0000313" key="2">
    <source>
        <dbReference type="EMBL" id="KAA6435575.1"/>
    </source>
</evidence>